<dbReference type="GO" id="GO:0006310">
    <property type="term" value="P:DNA recombination"/>
    <property type="evidence" value="ECO:0007669"/>
    <property type="project" value="UniProtKB-KW"/>
</dbReference>
<comment type="similarity">
    <text evidence="1">Belongs to the 'phage' integrase family.</text>
</comment>
<dbReference type="PANTHER" id="PTHR30629:SF6">
    <property type="entry name" value="PROPHAGE INTEGRASE INTA-RELATED"/>
    <property type="match status" value="1"/>
</dbReference>
<evidence type="ECO:0000256" key="1">
    <source>
        <dbReference type="ARBA" id="ARBA00008857"/>
    </source>
</evidence>
<dbReference type="CDD" id="cd00801">
    <property type="entry name" value="INT_P4_C"/>
    <property type="match status" value="1"/>
</dbReference>
<evidence type="ECO:0000256" key="5">
    <source>
        <dbReference type="PROSITE-ProRule" id="PRU01248"/>
    </source>
</evidence>
<dbReference type="Pfam" id="PF00589">
    <property type="entry name" value="Phage_integrase"/>
    <property type="match status" value="1"/>
</dbReference>
<dbReference type="InterPro" id="IPR038488">
    <property type="entry name" value="Integrase_DNA-bd_sf"/>
</dbReference>
<dbReference type="InterPro" id="IPR025166">
    <property type="entry name" value="Integrase_DNA_bind_dom"/>
</dbReference>
<dbReference type="PROSITE" id="PS51900">
    <property type="entry name" value="CB"/>
    <property type="match status" value="1"/>
</dbReference>
<sequence length="417" mass="46611">MGRTTKPLSSTEVKAAKTTNKDAVLYDGDGLELLVKAGSNSKLWRFRYYRPLSKKRAMVSFGPYPAVSLADARRLRDDARALLARDIDPQEYKKEQEDERNKVTQNTFFNVAKGWFVVKSSRGLAEDTLHDIWRSLEINVFPVVGEKPITSLTARDFIAALEPAAARGKAETVRRVAQRINEVMDYAVNTGLIHANPATSISKAFAAPKKKNLPAIRPERLPEFMQALSIASVNIQTRLIIEWQLLTICRPGDAAGTRWDEINFEAAEWTIPASRLKQRREHVIPLSKQALAVLEAMRPASGNRPYVFPHNSDPKKHMNAQTANQAIKRMGFAGELVAHGLRSIASTAMNEEGFPPDVIEAALSHMDKNEVRRAYNRSTYLEQRRPLMTWWADFVTQAATGSLSAAGGYRGLKVVNE</sequence>
<comment type="caution">
    <text evidence="8">The sequence shown here is derived from an EMBL/GenBank/DDBJ whole genome shotgun (WGS) entry which is preliminary data.</text>
</comment>
<protein>
    <submittedName>
        <fullName evidence="8">Tyrosine-type recombinase/integrase</fullName>
    </submittedName>
</protein>
<dbReference type="Gene3D" id="1.10.150.130">
    <property type="match status" value="1"/>
</dbReference>
<proteinExistence type="inferred from homology"/>
<dbReference type="GO" id="GO:0003677">
    <property type="term" value="F:DNA binding"/>
    <property type="evidence" value="ECO:0007669"/>
    <property type="project" value="UniProtKB-UniRule"/>
</dbReference>
<keyword evidence="2" id="KW-0229">DNA integration</keyword>
<evidence type="ECO:0000259" key="7">
    <source>
        <dbReference type="PROSITE" id="PS51900"/>
    </source>
</evidence>
<keyword evidence="3 5" id="KW-0238">DNA-binding</keyword>
<reference evidence="8" key="1">
    <citation type="submission" date="2018-07" db="EMBL/GenBank/DDBJ databases">
        <authorList>
            <consortium name="PulseNet: The National Subtyping Network for Foodborne Disease Surveillance"/>
            <person name="Tarr C.L."/>
            <person name="Trees E."/>
            <person name="Katz L.S."/>
            <person name="Carleton-Romer H.A."/>
            <person name="Stroika S."/>
            <person name="Kucerova Z."/>
            <person name="Roache K.F."/>
            <person name="Sabol A.L."/>
            <person name="Besser J."/>
            <person name="Gerner-Smidt P."/>
        </authorList>
    </citation>
    <scope>NUCLEOTIDE SEQUENCE</scope>
    <source>
        <strain evidence="8">PNUSAS021879</strain>
    </source>
</reference>
<dbReference type="Gene3D" id="1.10.443.10">
    <property type="entry name" value="Intergrase catalytic core"/>
    <property type="match status" value="1"/>
</dbReference>
<evidence type="ECO:0000259" key="6">
    <source>
        <dbReference type="PROSITE" id="PS51898"/>
    </source>
</evidence>
<dbReference type="InterPro" id="IPR053876">
    <property type="entry name" value="Phage_int_M"/>
</dbReference>
<dbReference type="InterPro" id="IPR010998">
    <property type="entry name" value="Integrase_recombinase_N"/>
</dbReference>
<dbReference type="Gene3D" id="3.30.160.390">
    <property type="entry name" value="Integrase, DNA-binding domain"/>
    <property type="match status" value="1"/>
</dbReference>
<accession>A0A5V2R899</accession>
<dbReference type="InterPro" id="IPR050808">
    <property type="entry name" value="Phage_Integrase"/>
</dbReference>
<dbReference type="SUPFAM" id="SSF56349">
    <property type="entry name" value="DNA breaking-rejoining enzymes"/>
    <property type="match status" value="1"/>
</dbReference>
<gene>
    <name evidence="8" type="ORF">CN851_23570</name>
</gene>
<evidence type="ECO:0000256" key="2">
    <source>
        <dbReference type="ARBA" id="ARBA00022908"/>
    </source>
</evidence>
<dbReference type="AlphaFoldDB" id="A0A5V2R899"/>
<dbReference type="PANTHER" id="PTHR30629">
    <property type="entry name" value="PROPHAGE INTEGRASE"/>
    <property type="match status" value="1"/>
</dbReference>
<keyword evidence="4" id="KW-0233">DNA recombination</keyword>
<feature type="domain" description="Tyr recombinase" evidence="6">
    <location>
        <begin position="211"/>
        <end position="388"/>
    </location>
</feature>
<dbReference type="InterPro" id="IPR011010">
    <property type="entry name" value="DNA_brk_join_enz"/>
</dbReference>
<dbReference type="Pfam" id="PF13356">
    <property type="entry name" value="Arm-DNA-bind_3"/>
    <property type="match status" value="1"/>
</dbReference>
<dbReference type="NCBIfam" id="NF007246">
    <property type="entry name" value="PRK09692.1"/>
    <property type="match status" value="1"/>
</dbReference>
<organism evidence="8">
    <name type="scientific">Salmonella enterica</name>
    <name type="common">Salmonella choleraesuis</name>
    <dbReference type="NCBI Taxonomy" id="28901"/>
    <lineage>
        <taxon>Bacteria</taxon>
        <taxon>Pseudomonadati</taxon>
        <taxon>Pseudomonadota</taxon>
        <taxon>Gammaproteobacteria</taxon>
        <taxon>Enterobacterales</taxon>
        <taxon>Enterobacteriaceae</taxon>
        <taxon>Salmonella</taxon>
    </lineage>
</organism>
<dbReference type="InterPro" id="IPR013762">
    <property type="entry name" value="Integrase-like_cat_sf"/>
</dbReference>
<name>A0A5V2R899_SALER</name>
<dbReference type="GO" id="GO:0015074">
    <property type="term" value="P:DNA integration"/>
    <property type="evidence" value="ECO:0007669"/>
    <property type="project" value="UniProtKB-KW"/>
</dbReference>
<evidence type="ECO:0000256" key="3">
    <source>
        <dbReference type="ARBA" id="ARBA00023125"/>
    </source>
</evidence>
<evidence type="ECO:0000256" key="4">
    <source>
        <dbReference type="ARBA" id="ARBA00023172"/>
    </source>
</evidence>
<dbReference type="EMBL" id="AAGZKN010000020">
    <property type="protein sequence ID" value="EBT6387115.1"/>
    <property type="molecule type" value="Genomic_DNA"/>
</dbReference>
<dbReference type="PROSITE" id="PS51898">
    <property type="entry name" value="TYR_RECOMBINASE"/>
    <property type="match status" value="1"/>
</dbReference>
<evidence type="ECO:0000313" key="8">
    <source>
        <dbReference type="EMBL" id="EBT6387115.1"/>
    </source>
</evidence>
<dbReference type="Pfam" id="PF22022">
    <property type="entry name" value="Phage_int_M"/>
    <property type="match status" value="1"/>
</dbReference>
<feature type="domain" description="Core-binding (CB)" evidence="7">
    <location>
        <begin position="106"/>
        <end position="188"/>
    </location>
</feature>
<dbReference type="InterPro" id="IPR044068">
    <property type="entry name" value="CB"/>
</dbReference>
<dbReference type="InterPro" id="IPR002104">
    <property type="entry name" value="Integrase_catalytic"/>
</dbReference>